<sequence length="205" mass="22502">MKVMVKDGEKFAVFCLFDEEVEYLAIETCPLLAAMGESCSLFPFEMDCMYGDGVLYKVEKIESEKDLGLPQFKVISICNEVVVVNEFIDQYITSVLDISPKLSSASTFSDDSSEVSNYLDFSVQFHGHGCVPDVSTAVDNHVDSSHSKLKLCLSGNGLGVDHTENLTGAMFLGSRLGKRKIHVAFANAGKENVEKHSKNDNVKVV</sequence>
<evidence type="ECO:0000313" key="2">
    <source>
        <dbReference type="Proteomes" id="UP000236291"/>
    </source>
</evidence>
<evidence type="ECO:0000313" key="1">
    <source>
        <dbReference type="EMBL" id="PNY18089.1"/>
    </source>
</evidence>
<gene>
    <name evidence="1" type="ORF">L195_g014846</name>
</gene>
<comment type="caution">
    <text evidence="1">The sequence shown here is derived from an EMBL/GenBank/DDBJ whole genome shotgun (WGS) entry which is preliminary data.</text>
</comment>
<proteinExistence type="predicted"/>
<reference evidence="1 2" key="2">
    <citation type="journal article" date="2017" name="Front. Plant Sci.">
        <title>Gene Classification and Mining of Molecular Markers Useful in Red Clover (Trifolium pratense) Breeding.</title>
        <authorList>
            <person name="Istvanek J."/>
            <person name="Dluhosova J."/>
            <person name="Dluhos P."/>
            <person name="Patkova L."/>
            <person name="Nedelnik J."/>
            <person name="Repkova J."/>
        </authorList>
    </citation>
    <scope>NUCLEOTIDE SEQUENCE [LARGE SCALE GENOMIC DNA]</scope>
    <source>
        <strain evidence="2">cv. Tatra</strain>
        <tissue evidence="1">Young leaves</tissue>
    </source>
</reference>
<dbReference type="AlphaFoldDB" id="A0A2K3PS17"/>
<protein>
    <submittedName>
        <fullName evidence="1">Uncharacterized protein</fullName>
    </submittedName>
</protein>
<reference evidence="1 2" key="1">
    <citation type="journal article" date="2014" name="Am. J. Bot.">
        <title>Genome assembly and annotation for red clover (Trifolium pratense; Fabaceae).</title>
        <authorList>
            <person name="Istvanek J."/>
            <person name="Jaros M."/>
            <person name="Krenek A."/>
            <person name="Repkova J."/>
        </authorList>
    </citation>
    <scope>NUCLEOTIDE SEQUENCE [LARGE SCALE GENOMIC DNA]</scope>
    <source>
        <strain evidence="2">cv. Tatra</strain>
        <tissue evidence="1">Young leaves</tissue>
    </source>
</reference>
<dbReference type="EMBL" id="ASHM01009943">
    <property type="protein sequence ID" value="PNY18089.1"/>
    <property type="molecule type" value="Genomic_DNA"/>
</dbReference>
<organism evidence="1 2">
    <name type="scientific">Trifolium pratense</name>
    <name type="common">Red clover</name>
    <dbReference type="NCBI Taxonomy" id="57577"/>
    <lineage>
        <taxon>Eukaryota</taxon>
        <taxon>Viridiplantae</taxon>
        <taxon>Streptophyta</taxon>
        <taxon>Embryophyta</taxon>
        <taxon>Tracheophyta</taxon>
        <taxon>Spermatophyta</taxon>
        <taxon>Magnoliopsida</taxon>
        <taxon>eudicotyledons</taxon>
        <taxon>Gunneridae</taxon>
        <taxon>Pentapetalae</taxon>
        <taxon>rosids</taxon>
        <taxon>fabids</taxon>
        <taxon>Fabales</taxon>
        <taxon>Fabaceae</taxon>
        <taxon>Papilionoideae</taxon>
        <taxon>50 kb inversion clade</taxon>
        <taxon>NPAAA clade</taxon>
        <taxon>Hologalegina</taxon>
        <taxon>IRL clade</taxon>
        <taxon>Trifolieae</taxon>
        <taxon>Trifolium</taxon>
    </lineage>
</organism>
<name>A0A2K3PS17_TRIPR</name>
<accession>A0A2K3PS17</accession>
<dbReference type="Proteomes" id="UP000236291">
    <property type="component" value="Unassembled WGS sequence"/>
</dbReference>